<dbReference type="AlphaFoldDB" id="A0A914CCS3"/>
<dbReference type="GO" id="GO:0045271">
    <property type="term" value="C:respiratory chain complex I"/>
    <property type="evidence" value="ECO:0007669"/>
    <property type="project" value="InterPro"/>
</dbReference>
<feature type="compositionally biased region" description="Basic and acidic residues" evidence="1">
    <location>
        <begin position="90"/>
        <end position="101"/>
    </location>
</feature>
<evidence type="ECO:0000313" key="2">
    <source>
        <dbReference type="Proteomes" id="UP000887540"/>
    </source>
</evidence>
<dbReference type="InterPro" id="IPR026193">
    <property type="entry name" value="NDUFV3"/>
</dbReference>
<dbReference type="GO" id="GO:0005739">
    <property type="term" value="C:mitochondrion"/>
    <property type="evidence" value="ECO:0007669"/>
    <property type="project" value="InterPro"/>
</dbReference>
<protein>
    <submittedName>
        <fullName evidence="3">NADH dehydrogenase [ubiquinone] flavoprotein 3, mitochondrial</fullName>
    </submittedName>
</protein>
<evidence type="ECO:0000313" key="3">
    <source>
        <dbReference type="WBParaSite" id="ACRNAN_Path_876.g3369.t1"/>
    </source>
</evidence>
<dbReference type="Pfam" id="PF15880">
    <property type="entry name" value="NDUFV3"/>
    <property type="match status" value="1"/>
</dbReference>
<reference evidence="3" key="1">
    <citation type="submission" date="2022-11" db="UniProtKB">
        <authorList>
            <consortium name="WormBaseParasite"/>
        </authorList>
    </citation>
    <scope>IDENTIFICATION</scope>
</reference>
<organism evidence="2 3">
    <name type="scientific">Acrobeloides nanus</name>
    <dbReference type="NCBI Taxonomy" id="290746"/>
    <lineage>
        <taxon>Eukaryota</taxon>
        <taxon>Metazoa</taxon>
        <taxon>Ecdysozoa</taxon>
        <taxon>Nematoda</taxon>
        <taxon>Chromadorea</taxon>
        <taxon>Rhabditida</taxon>
        <taxon>Tylenchina</taxon>
        <taxon>Cephalobomorpha</taxon>
        <taxon>Cephaloboidea</taxon>
        <taxon>Cephalobidae</taxon>
        <taxon>Acrobeloides</taxon>
    </lineage>
</organism>
<name>A0A914CCS3_9BILA</name>
<feature type="region of interest" description="Disordered" evidence="1">
    <location>
        <begin position="81"/>
        <end position="101"/>
    </location>
</feature>
<keyword evidence="2" id="KW-1185">Reference proteome</keyword>
<sequence>MLTRSSSLPLAQFRVIARFYGSSKGAGISAAPELPTGIEYQLSHNKRGKQSPKNFEKEYKCIDYLHYNTWSFYDKENELEKHRVPQPTYKKPDTEPKVKTQ</sequence>
<dbReference type="Proteomes" id="UP000887540">
    <property type="component" value="Unplaced"/>
</dbReference>
<accession>A0A914CCS3</accession>
<evidence type="ECO:0000256" key="1">
    <source>
        <dbReference type="SAM" id="MobiDB-lite"/>
    </source>
</evidence>
<proteinExistence type="predicted"/>
<dbReference type="WBParaSite" id="ACRNAN_Path_876.g3369.t1">
    <property type="protein sequence ID" value="ACRNAN_Path_876.g3369.t1"/>
    <property type="gene ID" value="ACRNAN_Path_876.g3369"/>
</dbReference>